<keyword evidence="3" id="KW-1185">Reference proteome</keyword>
<gene>
    <name evidence="2" type="ORF">PECUL_23A043059</name>
</gene>
<dbReference type="Proteomes" id="UP001295444">
    <property type="component" value="Chromosome 04"/>
</dbReference>
<dbReference type="AlphaFoldDB" id="A0AAD1RZW6"/>
<proteinExistence type="predicted"/>
<evidence type="ECO:0000256" key="1">
    <source>
        <dbReference type="SAM" id="MobiDB-lite"/>
    </source>
</evidence>
<feature type="compositionally biased region" description="Basic and acidic residues" evidence="1">
    <location>
        <begin position="1"/>
        <end position="17"/>
    </location>
</feature>
<name>A0AAD1RZW6_PELCU</name>
<feature type="compositionally biased region" description="Basic and acidic residues" evidence="1">
    <location>
        <begin position="119"/>
        <end position="129"/>
    </location>
</feature>
<dbReference type="EMBL" id="OW240915">
    <property type="protein sequence ID" value="CAH2284934.1"/>
    <property type="molecule type" value="Genomic_DNA"/>
</dbReference>
<feature type="region of interest" description="Disordered" evidence="1">
    <location>
        <begin position="1"/>
        <end position="79"/>
    </location>
</feature>
<protein>
    <submittedName>
        <fullName evidence="2">Uncharacterized protein</fullName>
    </submittedName>
</protein>
<feature type="compositionally biased region" description="Basic residues" evidence="1">
    <location>
        <begin position="26"/>
        <end position="38"/>
    </location>
</feature>
<reference evidence="2" key="1">
    <citation type="submission" date="2022-03" db="EMBL/GenBank/DDBJ databases">
        <authorList>
            <person name="Alioto T."/>
            <person name="Alioto T."/>
            <person name="Gomez Garrido J."/>
        </authorList>
    </citation>
    <scope>NUCLEOTIDE SEQUENCE</scope>
</reference>
<organism evidence="2 3">
    <name type="scientific">Pelobates cultripes</name>
    <name type="common">Western spadefoot toad</name>
    <dbReference type="NCBI Taxonomy" id="61616"/>
    <lineage>
        <taxon>Eukaryota</taxon>
        <taxon>Metazoa</taxon>
        <taxon>Chordata</taxon>
        <taxon>Craniata</taxon>
        <taxon>Vertebrata</taxon>
        <taxon>Euteleostomi</taxon>
        <taxon>Amphibia</taxon>
        <taxon>Batrachia</taxon>
        <taxon>Anura</taxon>
        <taxon>Pelobatoidea</taxon>
        <taxon>Pelobatidae</taxon>
        <taxon>Pelobates</taxon>
    </lineage>
</organism>
<feature type="region of interest" description="Disordered" evidence="1">
    <location>
        <begin position="118"/>
        <end position="144"/>
    </location>
</feature>
<evidence type="ECO:0000313" key="2">
    <source>
        <dbReference type="EMBL" id="CAH2284934.1"/>
    </source>
</evidence>
<sequence>MGSEKRQINLEKDDPDIQKTIMSQPKQKRQATKAKKHNFFGQKAAPTKQTTQPHQQDGGEESHDGNPFTEPADPTMEEQVTKQFLLEQLEVFSSKMMAGWTAGLSGLKKDIGELGARTSRVEERMEETQGAHNQLAGQKDNLTH</sequence>
<accession>A0AAD1RZW6</accession>
<evidence type="ECO:0000313" key="3">
    <source>
        <dbReference type="Proteomes" id="UP001295444"/>
    </source>
</evidence>